<dbReference type="EMBL" id="BMAR01000007">
    <property type="protein sequence ID" value="GFR44101.1"/>
    <property type="molecule type" value="Genomic_DNA"/>
</dbReference>
<reference evidence="2 3" key="1">
    <citation type="journal article" date="2021" name="Sci. Rep.">
        <title>Genome sequencing of the multicellular alga Astrephomene provides insights into convergent evolution of germ-soma differentiation.</title>
        <authorList>
            <person name="Yamashita S."/>
            <person name="Yamamoto K."/>
            <person name="Matsuzaki R."/>
            <person name="Suzuki S."/>
            <person name="Yamaguchi H."/>
            <person name="Hirooka S."/>
            <person name="Minakuchi Y."/>
            <person name="Miyagishima S."/>
            <person name="Kawachi M."/>
            <person name="Toyoda A."/>
            <person name="Nozaki H."/>
        </authorList>
    </citation>
    <scope>NUCLEOTIDE SEQUENCE [LARGE SCALE GENOMIC DNA]</scope>
    <source>
        <strain evidence="2 3">NIES-4017</strain>
    </source>
</reference>
<dbReference type="AlphaFoldDB" id="A0AAD3DQL2"/>
<evidence type="ECO:0000313" key="3">
    <source>
        <dbReference type="Proteomes" id="UP001054857"/>
    </source>
</evidence>
<dbReference type="Proteomes" id="UP001054857">
    <property type="component" value="Unassembled WGS sequence"/>
</dbReference>
<accession>A0AAD3DQL2</accession>
<keyword evidence="3" id="KW-1185">Reference proteome</keyword>
<sequence>PSPLRGGDGQRGGSAVAWSGSGNPAAAASMPRCLRCGLNDATSPGCCRFHPALLSQPGSLTFTPEWMTCQAAGHTDRTRGCLVRSEHFYEPVFHTQQPQRAASARAAAGTGGGGGRGTAGGIAREAGAGAGASTGGAAARLGQVPVRQSAEEGMGMMGAAQSGTATVTAATAGVRRSGGLLSGGLAAAAKAAGAAAAAAMAVRTLAVSPQRSPRRGASAPGDIGGVAAAAGRLKGRMAGGSGTGAAGG</sequence>
<evidence type="ECO:0000256" key="1">
    <source>
        <dbReference type="SAM" id="MobiDB-lite"/>
    </source>
</evidence>
<organism evidence="2 3">
    <name type="scientific">Astrephomene gubernaculifera</name>
    <dbReference type="NCBI Taxonomy" id="47775"/>
    <lineage>
        <taxon>Eukaryota</taxon>
        <taxon>Viridiplantae</taxon>
        <taxon>Chlorophyta</taxon>
        <taxon>core chlorophytes</taxon>
        <taxon>Chlorophyceae</taxon>
        <taxon>CS clade</taxon>
        <taxon>Chlamydomonadales</taxon>
        <taxon>Astrephomenaceae</taxon>
        <taxon>Astrephomene</taxon>
    </lineage>
</organism>
<feature type="compositionally biased region" description="Gly residues" evidence="1">
    <location>
        <begin position="109"/>
        <end position="120"/>
    </location>
</feature>
<feature type="region of interest" description="Disordered" evidence="1">
    <location>
        <begin position="95"/>
        <end position="138"/>
    </location>
</feature>
<feature type="region of interest" description="Disordered" evidence="1">
    <location>
        <begin position="1"/>
        <end position="21"/>
    </location>
</feature>
<name>A0AAD3DQL2_9CHLO</name>
<feature type="non-terminal residue" evidence="2">
    <location>
        <position position="248"/>
    </location>
</feature>
<proteinExistence type="predicted"/>
<feature type="compositionally biased region" description="Gly residues" evidence="1">
    <location>
        <begin position="1"/>
        <end position="12"/>
    </location>
</feature>
<comment type="caution">
    <text evidence="2">The sequence shown here is derived from an EMBL/GenBank/DDBJ whole genome shotgun (WGS) entry which is preliminary data.</text>
</comment>
<gene>
    <name evidence="2" type="ORF">Agub_g5263</name>
</gene>
<feature type="non-terminal residue" evidence="2">
    <location>
        <position position="1"/>
    </location>
</feature>
<evidence type="ECO:0000313" key="2">
    <source>
        <dbReference type="EMBL" id="GFR44101.1"/>
    </source>
</evidence>
<protein>
    <submittedName>
        <fullName evidence="2">Uncharacterized protein</fullName>
    </submittedName>
</protein>